<dbReference type="STRING" id="1121455.SAMN02745728_01419"/>
<accession>A0A1M7SZH1</accession>
<dbReference type="InterPro" id="IPR010982">
    <property type="entry name" value="Lambda_DNA-bd_dom_sf"/>
</dbReference>
<protein>
    <submittedName>
        <fullName evidence="3">Helix-turn-helix</fullName>
    </submittedName>
</protein>
<sequence length="84" mass="9600">MKTNRKKLSSVGIVIREFRQMADLSQDQLADRMDVSTPYISMLESGRRYPSIETLIRISLALEVRPGEMLDRITEVHSSKTLCS</sequence>
<dbReference type="Gene3D" id="1.10.260.40">
    <property type="entry name" value="lambda repressor-like DNA-binding domains"/>
    <property type="match status" value="1"/>
</dbReference>
<dbReference type="SUPFAM" id="SSF47413">
    <property type="entry name" value="lambda repressor-like DNA-binding domains"/>
    <property type="match status" value="1"/>
</dbReference>
<reference evidence="3 4" key="1">
    <citation type="submission" date="2016-12" db="EMBL/GenBank/DDBJ databases">
        <authorList>
            <person name="Song W.-J."/>
            <person name="Kurnit D.M."/>
        </authorList>
    </citation>
    <scope>NUCLEOTIDE SEQUENCE [LARGE SCALE GENOMIC DNA]</scope>
    <source>
        <strain evidence="3 4">DSM 11393</strain>
    </source>
</reference>
<dbReference type="InterPro" id="IPR050807">
    <property type="entry name" value="TransReg_Diox_bact_type"/>
</dbReference>
<dbReference type="GO" id="GO:0003677">
    <property type="term" value="F:DNA binding"/>
    <property type="evidence" value="ECO:0007669"/>
    <property type="project" value="UniProtKB-KW"/>
</dbReference>
<dbReference type="GO" id="GO:0003700">
    <property type="term" value="F:DNA-binding transcription factor activity"/>
    <property type="evidence" value="ECO:0007669"/>
    <property type="project" value="TreeGrafter"/>
</dbReference>
<dbReference type="PANTHER" id="PTHR46797">
    <property type="entry name" value="HTH-TYPE TRANSCRIPTIONAL REGULATOR"/>
    <property type="match status" value="1"/>
</dbReference>
<organism evidence="3 4">
    <name type="scientific">Desulfovibrio litoralis DSM 11393</name>
    <dbReference type="NCBI Taxonomy" id="1121455"/>
    <lineage>
        <taxon>Bacteria</taxon>
        <taxon>Pseudomonadati</taxon>
        <taxon>Thermodesulfobacteriota</taxon>
        <taxon>Desulfovibrionia</taxon>
        <taxon>Desulfovibrionales</taxon>
        <taxon>Desulfovibrionaceae</taxon>
        <taxon>Desulfovibrio</taxon>
    </lineage>
</organism>
<evidence type="ECO:0000256" key="1">
    <source>
        <dbReference type="ARBA" id="ARBA00023125"/>
    </source>
</evidence>
<evidence type="ECO:0000259" key="2">
    <source>
        <dbReference type="PROSITE" id="PS50943"/>
    </source>
</evidence>
<dbReference type="GO" id="GO:0005829">
    <property type="term" value="C:cytosol"/>
    <property type="evidence" value="ECO:0007669"/>
    <property type="project" value="TreeGrafter"/>
</dbReference>
<dbReference type="PANTHER" id="PTHR46797:SF1">
    <property type="entry name" value="METHYLPHOSPHONATE SYNTHASE"/>
    <property type="match status" value="1"/>
</dbReference>
<dbReference type="SMART" id="SM00530">
    <property type="entry name" value="HTH_XRE"/>
    <property type="match status" value="1"/>
</dbReference>
<dbReference type="InterPro" id="IPR001387">
    <property type="entry name" value="Cro/C1-type_HTH"/>
</dbReference>
<evidence type="ECO:0000313" key="3">
    <source>
        <dbReference type="EMBL" id="SHN63879.1"/>
    </source>
</evidence>
<gene>
    <name evidence="3" type="ORF">SAMN02745728_01419</name>
</gene>
<name>A0A1M7SZH1_9BACT</name>
<dbReference type="RefSeq" id="WP_072697101.1">
    <property type="nucleotide sequence ID" value="NZ_FRDI01000005.1"/>
</dbReference>
<proteinExistence type="predicted"/>
<dbReference type="Proteomes" id="UP000186469">
    <property type="component" value="Unassembled WGS sequence"/>
</dbReference>
<dbReference type="CDD" id="cd00093">
    <property type="entry name" value="HTH_XRE"/>
    <property type="match status" value="1"/>
</dbReference>
<keyword evidence="1" id="KW-0238">DNA-binding</keyword>
<dbReference type="AlphaFoldDB" id="A0A1M7SZH1"/>
<dbReference type="EMBL" id="FRDI01000005">
    <property type="protein sequence ID" value="SHN63879.1"/>
    <property type="molecule type" value="Genomic_DNA"/>
</dbReference>
<feature type="domain" description="HTH cro/C1-type" evidence="2">
    <location>
        <begin position="15"/>
        <end position="69"/>
    </location>
</feature>
<keyword evidence="4" id="KW-1185">Reference proteome</keyword>
<dbReference type="PROSITE" id="PS50943">
    <property type="entry name" value="HTH_CROC1"/>
    <property type="match status" value="1"/>
</dbReference>
<dbReference type="OrthoDB" id="9815697at2"/>
<evidence type="ECO:0000313" key="4">
    <source>
        <dbReference type="Proteomes" id="UP000186469"/>
    </source>
</evidence>
<dbReference type="Pfam" id="PF01381">
    <property type="entry name" value="HTH_3"/>
    <property type="match status" value="1"/>
</dbReference>